<reference evidence="1 2" key="1">
    <citation type="journal article" date="2015" name="Nature">
        <title>rRNA introns, odd ribosomes, and small enigmatic genomes across a large radiation of phyla.</title>
        <authorList>
            <person name="Brown C.T."/>
            <person name="Hug L.A."/>
            <person name="Thomas B.C."/>
            <person name="Sharon I."/>
            <person name="Castelle C.J."/>
            <person name="Singh A."/>
            <person name="Wilkins M.J."/>
            <person name="Williams K.H."/>
            <person name="Banfield J.F."/>
        </authorList>
    </citation>
    <scope>NUCLEOTIDE SEQUENCE [LARGE SCALE GENOMIC DNA]</scope>
</reference>
<evidence type="ECO:0000313" key="2">
    <source>
        <dbReference type="Proteomes" id="UP000033841"/>
    </source>
</evidence>
<evidence type="ECO:0000313" key="1">
    <source>
        <dbReference type="EMBL" id="KKQ91458.1"/>
    </source>
</evidence>
<name>A0A0G0LHT9_9BACT</name>
<comment type="caution">
    <text evidence="1">The sequence shown here is derived from an EMBL/GenBank/DDBJ whole genome shotgun (WGS) entry which is preliminary data.</text>
</comment>
<dbReference type="EMBL" id="LBVR01000011">
    <property type="protein sequence ID" value="KKQ91458.1"/>
    <property type="molecule type" value="Genomic_DNA"/>
</dbReference>
<protein>
    <submittedName>
        <fullName evidence="1">Uncharacterized protein</fullName>
    </submittedName>
</protein>
<proteinExistence type="predicted"/>
<accession>A0A0G0LHT9</accession>
<organism evidence="1 2">
    <name type="scientific">Candidatus Shapirobacteria bacterium GW2011_GWE1_38_92</name>
    <dbReference type="NCBI Taxonomy" id="1618489"/>
    <lineage>
        <taxon>Bacteria</taxon>
        <taxon>Candidatus Shapironibacteriota</taxon>
    </lineage>
</organism>
<sequence length="109" mass="11568">EVRFILSLEKSVEFVPFSLIGNKEIGEIVNVGDRGGKGGQKVFLGVKESGATASRRFDFGPVFDLFIASLSKNIGCLANNYFLSLVDLGGKTKQGVNEGGDIELEGVVG</sequence>
<gene>
    <name evidence="1" type="ORF">UT14_C0011G0001</name>
</gene>
<dbReference type="Proteomes" id="UP000033841">
    <property type="component" value="Unassembled WGS sequence"/>
</dbReference>
<feature type="non-terminal residue" evidence="1">
    <location>
        <position position="1"/>
    </location>
</feature>
<dbReference type="AlphaFoldDB" id="A0A0G0LHT9"/>